<organism evidence="1 2">
    <name type="scientific">Romanomermis culicivorax</name>
    <name type="common">Nematode worm</name>
    <dbReference type="NCBI Taxonomy" id="13658"/>
    <lineage>
        <taxon>Eukaryota</taxon>
        <taxon>Metazoa</taxon>
        <taxon>Ecdysozoa</taxon>
        <taxon>Nematoda</taxon>
        <taxon>Enoplea</taxon>
        <taxon>Dorylaimia</taxon>
        <taxon>Mermithida</taxon>
        <taxon>Mermithoidea</taxon>
        <taxon>Mermithidae</taxon>
        <taxon>Romanomermis</taxon>
    </lineage>
</organism>
<protein>
    <submittedName>
        <fullName evidence="2">FBD domain-containing protein</fullName>
    </submittedName>
</protein>
<dbReference type="WBParaSite" id="nRc.2.0.1.t18681-RA">
    <property type="protein sequence ID" value="nRc.2.0.1.t18681-RA"/>
    <property type="gene ID" value="nRc.2.0.1.g18681"/>
</dbReference>
<dbReference type="AlphaFoldDB" id="A0A915IZ19"/>
<accession>A0A915IZ19</accession>
<sequence>MRLPRLKSLSLRISTGDSDLPYHRIKKDLYFVSLRNIKVDCGNFEGDAKFVDFLLSRSPLLKEFSLHVFPQNLAFYRIIFDKFPLYDQMEIFRLVSRAPDEVQSFICNELSKM</sequence>
<name>A0A915IZ19_ROMCU</name>
<keyword evidence="1" id="KW-1185">Reference proteome</keyword>
<evidence type="ECO:0000313" key="2">
    <source>
        <dbReference type="WBParaSite" id="nRc.2.0.1.t18681-RA"/>
    </source>
</evidence>
<proteinExistence type="predicted"/>
<reference evidence="2" key="1">
    <citation type="submission" date="2022-11" db="UniProtKB">
        <authorList>
            <consortium name="WormBaseParasite"/>
        </authorList>
    </citation>
    <scope>IDENTIFICATION</scope>
</reference>
<evidence type="ECO:0000313" key="1">
    <source>
        <dbReference type="Proteomes" id="UP000887565"/>
    </source>
</evidence>
<dbReference type="Proteomes" id="UP000887565">
    <property type="component" value="Unplaced"/>
</dbReference>